<evidence type="ECO:0000313" key="3">
    <source>
        <dbReference type="Proteomes" id="UP001159363"/>
    </source>
</evidence>
<reference evidence="2 3" key="1">
    <citation type="submission" date="2023-02" db="EMBL/GenBank/DDBJ databases">
        <title>LHISI_Scaffold_Assembly.</title>
        <authorList>
            <person name="Stuart O.P."/>
            <person name="Cleave R."/>
            <person name="Magrath M.J.L."/>
            <person name="Mikheyev A.S."/>
        </authorList>
    </citation>
    <scope>NUCLEOTIDE SEQUENCE [LARGE SCALE GENOMIC DNA]</scope>
    <source>
        <strain evidence="2">Daus_M_001</strain>
        <tissue evidence="2">Leg muscle</tissue>
    </source>
</reference>
<dbReference type="EMBL" id="JARBHB010000017">
    <property type="protein sequence ID" value="KAJ8866142.1"/>
    <property type="molecule type" value="Genomic_DNA"/>
</dbReference>
<accession>A0ABQ9G3Y2</accession>
<gene>
    <name evidence="2" type="ORF">PR048_033666</name>
</gene>
<evidence type="ECO:0000256" key="1">
    <source>
        <dbReference type="SAM" id="MobiDB-lite"/>
    </source>
</evidence>
<dbReference type="Proteomes" id="UP001159363">
    <property type="component" value="Chromosome 16"/>
</dbReference>
<sequence>MKGVIYETPVESEEDLLDRIEDAWPADKAWRDMIAARAPGVSGVKLVPLSRHYQRSEHSRPANGRAKPQGTRLYVEETGSTVSALLYLTPYCGRDTCKNTPSQPPLGFKKHQRFYVARGKRICTCIPPVSTHHPLSYHRLATTPSAALRERLDCSPPTKANRVKLHAGSLPDVRKRESCRTMPLVGGFSRGSPVSPALSFRCCSILTSLHPHRLSRAPCQEPPKFLHSPNDIVRNLVIAITQAALKTHKRLSGVRYWLRSSITVNVINHTKQIRRGCRPIVGVLEGAALCIGPKTRGRGCRINITVIYNAAGGGIQDVGSEGPAGEILGTSPLHVRAVTGLANPSRERGGGVWRKHITKYKKTPVYPNTSIHFPRKNVGLEDWRTRKERLLTLPKERVDVRSYPSSVAFSFQRPGNKRHRPRATLPYIGCLVPVVEGVSVVCDFIQQSTARVLDKYVNALVLSVWLSKPVGPRAGGERLTCSPPTKANRVIGFSPYDAVGRRGKQGRNSSSVASADRVASRRVEHQPIRALTLASSVEDIARTTNIPHFTASFLARYQMAARSVSPAADVRTRYCEYRFTVKPVLHDTCSRTWFLYKLLQALAHEPVYYTSRYMSRHGRFILHDSSSPTSIWHPRWVRSVWFVVRNLVWDPPRKIGRVQLPNLVRSLALLGGRCHGGCHTLARIPAAMADLAQAFTESGIV</sequence>
<name>A0ABQ9G3Y2_9NEOP</name>
<evidence type="ECO:0000313" key="2">
    <source>
        <dbReference type="EMBL" id="KAJ8866142.1"/>
    </source>
</evidence>
<keyword evidence="3" id="KW-1185">Reference proteome</keyword>
<feature type="region of interest" description="Disordered" evidence="1">
    <location>
        <begin position="499"/>
        <end position="518"/>
    </location>
</feature>
<organism evidence="2 3">
    <name type="scientific">Dryococelus australis</name>
    <dbReference type="NCBI Taxonomy" id="614101"/>
    <lineage>
        <taxon>Eukaryota</taxon>
        <taxon>Metazoa</taxon>
        <taxon>Ecdysozoa</taxon>
        <taxon>Arthropoda</taxon>
        <taxon>Hexapoda</taxon>
        <taxon>Insecta</taxon>
        <taxon>Pterygota</taxon>
        <taxon>Neoptera</taxon>
        <taxon>Polyneoptera</taxon>
        <taxon>Phasmatodea</taxon>
        <taxon>Verophasmatodea</taxon>
        <taxon>Anareolatae</taxon>
        <taxon>Phasmatidae</taxon>
        <taxon>Eurycanthinae</taxon>
        <taxon>Dryococelus</taxon>
    </lineage>
</organism>
<proteinExistence type="predicted"/>
<protein>
    <submittedName>
        <fullName evidence="2">Uncharacterized protein</fullName>
    </submittedName>
</protein>
<comment type="caution">
    <text evidence="2">The sequence shown here is derived from an EMBL/GenBank/DDBJ whole genome shotgun (WGS) entry which is preliminary data.</text>
</comment>